<feature type="domain" description="CIDE-N" evidence="3">
    <location>
        <begin position="1"/>
        <end position="74"/>
    </location>
</feature>
<dbReference type="GO" id="GO:0006915">
    <property type="term" value="P:apoptotic process"/>
    <property type="evidence" value="ECO:0007669"/>
    <property type="project" value="UniProtKB-UniRule"/>
</dbReference>
<evidence type="ECO:0000256" key="1">
    <source>
        <dbReference type="ARBA" id="ARBA00022703"/>
    </source>
</evidence>
<dbReference type="InterPro" id="IPR015121">
    <property type="entry name" value="DNA_fragmentation_mid_dom"/>
</dbReference>
<evidence type="ECO:0000256" key="2">
    <source>
        <dbReference type="PROSITE-ProRule" id="PRU00447"/>
    </source>
</evidence>
<evidence type="ECO:0000313" key="5">
    <source>
        <dbReference type="Proteomes" id="UP000271974"/>
    </source>
</evidence>
<dbReference type="Pfam" id="PF02017">
    <property type="entry name" value="CIDE-N"/>
    <property type="match status" value="1"/>
</dbReference>
<dbReference type="Pfam" id="PF09033">
    <property type="entry name" value="DFF-C"/>
    <property type="match status" value="1"/>
</dbReference>
<reference evidence="4 5" key="1">
    <citation type="submission" date="2019-01" db="EMBL/GenBank/DDBJ databases">
        <title>A draft genome assembly of the solar-powered sea slug Elysia chlorotica.</title>
        <authorList>
            <person name="Cai H."/>
            <person name="Li Q."/>
            <person name="Fang X."/>
            <person name="Li J."/>
            <person name="Curtis N.E."/>
            <person name="Altenburger A."/>
            <person name="Shibata T."/>
            <person name="Feng M."/>
            <person name="Maeda T."/>
            <person name="Schwartz J.A."/>
            <person name="Shigenobu S."/>
            <person name="Lundholm N."/>
            <person name="Nishiyama T."/>
            <person name="Yang H."/>
            <person name="Hasebe M."/>
            <person name="Li S."/>
            <person name="Pierce S.K."/>
            <person name="Wang J."/>
        </authorList>
    </citation>
    <scope>NUCLEOTIDE SEQUENCE [LARGE SCALE GENOMIC DNA]</scope>
    <source>
        <strain evidence="4">EC2010</strain>
        <tissue evidence="4">Whole organism of an adult</tissue>
    </source>
</reference>
<protein>
    <recommendedName>
        <fullName evidence="3">CIDE-N domain-containing protein</fullName>
    </recommendedName>
</protein>
<organism evidence="4 5">
    <name type="scientific">Elysia chlorotica</name>
    <name type="common">Eastern emerald elysia</name>
    <name type="synonym">Sea slug</name>
    <dbReference type="NCBI Taxonomy" id="188477"/>
    <lineage>
        <taxon>Eukaryota</taxon>
        <taxon>Metazoa</taxon>
        <taxon>Spiralia</taxon>
        <taxon>Lophotrochozoa</taxon>
        <taxon>Mollusca</taxon>
        <taxon>Gastropoda</taxon>
        <taxon>Heterobranchia</taxon>
        <taxon>Euthyneura</taxon>
        <taxon>Panpulmonata</taxon>
        <taxon>Sacoglossa</taxon>
        <taxon>Placobranchoidea</taxon>
        <taxon>Plakobranchidae</taxon>
        <taxon>Elysia</taxon>
    </lineage>
</organism>
<dbReference type="PANTHER" id="PTHR12306:SF15">
    <property type="entry name" value="DNAATION FACTOR-RELATED PROTEIN 1, ISOFORM B-RELATED"/>
    <property type="match status" value="1"/>
</dbReference>
<gene>
    <name evidence="4" type="ORF">EGW08_005975</name>
</gene>
<accession>A0A433TXG3</accession>
<evidence type="ECO:0000259" key="3">
    <source>
        <dbReference type="PROSITE" id="PS51135"/>
    </source>
</evidence>
<dbReference type="GO" id="GO:0042981">
    <property type="term" value="P:regulation of apoptotic process"/>
    <property type="evidence" value="ECO:0007669"/>
    <property type="project" value="TreeGrafter"/>
</dbReference>
<comment type="caution">
    <text evidence="4">The sequence shown here is derived from an EMBL/GenBank/DDBJ whole genome shotgun (WGS) entry which is preliminary data.</text>
</comment>
<dbReference type="InterPro" id="IPR003508">
    <property type="entry name" value="CIDE-N_dom"/>
</dbReference>
<dbReference type="OrthoDB" id="9387550at2759"/>
<keyword evidence="1 2" id="KW-0053">Apoptosis</keyword>
<sequence>MCLVYEQNITVEHQNVESNTTPQTCVKLGFEESLGKLRVVLEEDGTEVDDEEYFSFIPPNSTLILLREGECWAVMPPESAGIDETDHGAATSQSKHEDTAAALASDLKKDLSRIITFSNDQLQQLVDADTHNLAQHIGESDRFAGSIQSACQRHLDERDEATETAVLLRLYHKAQQGATPGVKRKMTPEHG</sequence>
<dbReference type="PROSITE" id="PS51135">
    <property type="entry name" value="CIDE_N"/>
    <property type="match status" value="1"/>
</dbReference>
<keyword evidence="5" id="KW-1185">Reference proteome</keyword>
<dbReference type="Gene3D" id="1.10.1490.10">
    <property type="entry name" value="C-terminal domain of DFF45/ICAD (DFF-C domain)"/>
    <property type="match status" value="1"/>
</dbReference>
<dbReference type="SMART" id="SM00266">
    <property type="entry name" value="CAD"/>
    <property type="match status" value="1"/>
</dbReference>
<dbReference type="Proteomes" id="UP000271974">
    <property type="component" value="Unassembled WGS sequence"/>
</dbReference>
<dbReference type="EMBL" id="RQTK01000144">
    <property type="protein sequence ID" value="RUS86283.1"/>
    <property type="molecule type" value="Genomic_DNA"/>
</dbReference>
<dbReference type="PANTHER" id="PTHR12306">
    <property type="entry name" value="CELL DEATH ACTIVATOR CIDE"/>
    <property type="match status" value="1"/>
</dbReference>
<evidence type="ECO:0000313" key="4">
    <source>
        <dbReference type="EMBL" id="RUS86283.1"/>
    </source>
</evidence>
<dbReference type="SUPFAM" id="SSF54277">
    <property type="entry name" value="CAD &amp; PB1 domains"/>
    <property type="match status" value="1"/>
</dbReference>
<dbReference type="AlphaFoldDB" id="A0A433TXG3"/>
<name>A0A433TXG3_ELYCH</name>
<proteinExistence type="predicted"/>
<dbReference type="Gene3D" id="3.10.20.10">
    <property type="match status" value="1"/>
</dbReference>